<reference evidence="2 3" key="1">
    <citation type="journal article" date="2012" name="J. Bacteriol.">
        <title>Complete Genome Sequence of the Hyperthermophilic Archaeon Thermococcus sp. Strain CL1, Isolated from a Paralvinella sp. Polychaete Worm Collected from a Hydrothermal Vent.</title>
        <authorList>
            <person name="Jung J.H."/>
            <person name="Holden J.F."/>
            <person name="Seo D.H."/>
            <person name="Park K.H."/>
            <person name="Shin H."/>
            <person name="Ryu S."/>
            <person name="Lee J.H."/>
            <person name="Park C.S."/>
        </authorList>
    </citation>
    <scope>NUCLEOTIDE SEQUENCE [LARGE SCALE GENOMIC DNA]</scope>
    <source>
        <strain evidence="3">DSM 27260 / KACC 17922 / CL1</strain>
    </source>
</reference>
<keyword evidence="3" id="KW-1185">Reference proteome</keyword>
<protein>
    <submittedName>
        <fullName evidence="2">Uncharacterized protein</fullName>
    </submittedName>
</protein>
<dbReference type="AlphaFoldDB" id="I3ZVC6"/>
<accession>I3ZVC6</accession>
<dbReference type="GeneID" id="13037864"/>
<sequence>MQPKPIVVSFFTLLAFFFYGIAAISGGETTNLIGYSIIGTIHLAFALGLWRGLEIFVNLSAYLALLDMLFGLLWIMVGLSFPAATLTLLSALALFILMDEDVRSELKMP</sequence>
<dbReference type="RefSeq" id="WP_014789293.1">
    <property type="nucleotide sequence ID" value="NC_018015.1"/>
</dbReference>
<keyword evidence="1" id="KW-0472">Membrane</keyword>
<dbReference type="OrthoDB" id="101641at2157"/>
<dbReference type="HOGENOM" id="CLU_170081_0_0_2"/>
<feature type="transmembrane region" description="Helical" evidence="1">
    <location>
        <begin position="81"/>
        <end position="98"/>
    </location>
</feature>
<dbReference type="Proteomes" id="UP000006064">
    <property type="component" value="Chromosome"/>
</dbReference>
<dbReference type="EMBL" id="CP003651">
    <property type="protein sequence ID" value="AFL95660.1"/>
    <property type="molecule type" value="Genomic_DNA"/>
</dbReference>
<dbReference type="KEGG" id="thm:CL1_1461"/>
<keyword evidence="1" id="KW-0812">Transmembrane</keyword>
<feature type="transmembrane region" description="Helical" evidence="1">
    <location>
        <begin position="55"/>
        <end position="75"/>
    </location>
</feature>
<dbReference type="STRING" id="163003.CL1_1461"/>
<evidence type="ECO:0000313" key="3">
    <source>
        <dbReference type="Proteomes" id="UP000006064"/>
    </source>
</evidence>
<evidence type="ECO:0000256" key="1">
    <source>
        <dbReference type="SAM" id="Phobius"/>
    </source>
</evidence>
<proteinExistence type="predicted"/>
<feature type="transmembrane region" description="Helical" evidence="1">
    <location>
        <begin position="32"/>
        <end position="50"/>
    </location>
</feature>
<organism evidence="2 3">
    <name type="scientific">Thermococcus cleftensis (strain DSM 27260 / KACC 17922 / CL1)</name>
    <dbReference type="NCBI Taxonomy" id="163003"/>
    <lineage>
        <taxon>Archaea</taxon>
        <taxon>Methanobacteriati</taxon>
        <taxon>Methanobacteriota</taxon>
        <taxon>Thermococci</taxon>
        <taxon>Thermococcales</taxon>
        <taxon>Thermococcaceae</taxon>
        <taxon>Thermococcus</taxon>
    </lineage>
</organism>
<name>I3ZVC6_THECF</name>
<gene>
    <name evidence="2" type="ORF">CL1_1461</name>
</gene>
<keyword evidence="1" id="KW-1133">Transmembrane helix</keyword>
<evidence type="ECO:0000313" key="2">
    <source>
        <dbReference type="EMBL" id="AFL95660.1"/>
    </source>
</evidence>